<sequence>MTTWAVELSEFDITYAPRTSVKPHALTYFVIECTTRQPLKIDGAKEPLEATKTLEWVVYVDGARNSKGSGAGIIIRGPDQITMEYALRFLFEATNNEAEYEAMIAGLMLVKSLGVQRVVVRGDSKLVMDQIKGECGVKM</sequence>
<evidence type="ECO:0000313" key="3">
    <source>
        <dbReference type="Proteomes" id="UP001454036"/>
    </source>
</evidence>
<dbReference type="Gene3D" id="3.30.420.10">
    <property type="entry name" value="Ribonuclease H-like superfamily/Ribonuclease H"/>
    <property type="match status" value="1"/>
</dbReference>
<dbReference type="GO" id="GO:0004523">
    <property type="term" value="F:RNA-DNA hybrid ribonuclease activity"/>
    <property type="evidence" value="ECO:0007669"/>
    <property type="project" value="InterPro"/>
</dbReference>
<dbReference type="PANTHER" id="PTHR48475:SF2">
    <property type="entry name" value="RIBONUCLEASE H"/>
    <property type="match status" value="1"/>
</dbReference>
<dbReference type="GO" id="GO:0003676">
    <property type="term" value="F:nucleic acid binding"/>
    <property type="evidence" value="ECO:0007669"/>
    <property type="project" value="InterPro"/>
</dbReference>
<dbReference type="AlphaFoldDB" id="A0AAV3RJD5"/>
<dbReference type="InterPro" id="IPR036397">
    <property type="entry name" value="RNaseH_sf"/>
</dbReference>
<reference evidence="2 3" key="1">
    <citation type="submission" date="2024-01" db="EMBL/GenBank/DDBJ databases">
        <title>The complete chloroplast genome sequence of Lithospermum erythrorhizon: insights into the phylogenetic relationship among Boraginaceae species and the maternal lineages of purple gromwells.</title>
        <authorList>
            <person name="Okada T."/>
            <person name="Watanabe K."/>
        </authorList>
    </citation>
    <scope>NUCLEOTIDE SEQUENCE [LARGE SCALE GENOMIC DNA]</scope>
</reference>
<dbReference type="Proteomes" id="UP001454036">
    <property type="component" value="Unassembled WGS sequence"/>
</dbReference>
<gene>
    <name evidence="2" type="ORF">LIER_28553</name>
</gene>
<name>A0AAV3RJD5_LITER</name>
<dbReference type="InterPro" id="IPR002156">
    <property type="entry name" value="RNaseH_domain"/>
</dbReference>
<dbReference type="Pfam" id="PF13456">
    <property type="entry name" value="RVT_3"/>
    <property type="match status" value="1"/>
</dbReference>
<evidence type="ECO:0000313" key="2">
    <source>
        <dbReference type="EMBL" id="GAA0175366.1"/>
    </source>
</evidence>
<organism evidence="2 3">
    <name type="scientific">Lithospermum erythrorhizon</name>
    <name type="common">Purple gromwell</name>
    <name type="synonym">Lithospermum officinale var. erythrorhizon</name>
    <dbReference type="NCBI Taxonomy" id="34254"/>
    <lineage>
        <taxon>Eukaryota</taxon>
        <taxon>Viridiplantae</taxon>
        <taxon>Streptophyta</taxon>
        <taxon>Embryophyta</taxon>
        <taxon>Tracheophyta</taxon>
        <taxon>Spermatophyta</taxon>
        <taxon>Magnoliopsida</taxon>
        <taxon>eudicotyledons</taxon>
        <taxon>Gunneridae</taxon>
        <taxon>Pentapetalae</taxon>
        <taxon>asterids</taxon>
        <taxon>lamiids</taxon>
        <taxon>Boraginales</taxon>
        <taxon>Boraginaceae</taxon>
        <taxon>Boraginoideae</taxon>
        <taxon>Lithospermeae</taxon>
        <taxon>Lithospermum</taxon>
    </lineage>
</organism>
<feature type="domain" description="RNase H type-1" evidence="1">
    <location>
        <begin position="52"/>
        <end position="139"/>
    </location>
</feature>
<comment type="caution">
    <text evidence="2">The sequence shown here is derived from an EMBL/GenBank/DDBJ whole genome shotgun (WGS) entry which is preliminary data.</text>
</comment>
<protein>
    <recommendedName>
        <fullName evidence="1">RNase H type-1 domain-containing protein</fullName>
    </recommendedName>
</protein>
<dbReference type="SUPFAM" id="SSF53098">
    <property type="entry name" value="Ribonuclease H-like"/>
    <property type="match status" value="1"/>
</dbReference>
<accession>A0AAV3RJD5</accession>
<dbReference type="CDD" id="cd09279">
    <property type="entry name" value="RNase_HI_like"/>
    <property type="match status" value="1"/>
</dbReference>
<evidence type="ECO:0000259" key="1">
    <source>
        <dbReference type="PROSITE" id="PS50879"/>
    </source>
</evidence>
<proteinExistence type="predicted"/>
<dbReference type="PANTHER" id="PTHR48475">
    <property type="entry name" value="RIBONUCLEASE H"/>
    <property type="match status" value="1"/>
</dbReference>
<dbReference type="InterPro" id="IPR012337">
    <property type="entry name" value="RNaseH-like_sf"/>
</dbReference>
<dbReference type="PROSITE" id="PS50879">
    <property type="entry name" value="RNASE_H_1"/>
    <property type="match status" value="1"/>
</dbReference>
<dbReference type="EMBL" id="BAABME010009549">
    <property type="protein sequence ID" value="GAA0175366.1"/>
    <property type="molecule type" value="Genomic_DNA"/>
</dbReference>
<keyword evidence="3" id="KW-1185">Reference proteome</keyword>